<accession>A0A7Z7LE46</accession>
<dbReference type="InterPro" id="IPR051309">
    <property type="entry name" value="ABCF_ATPase"/>
</dbReference>
<dbReference type="SMART" id="SM00382">
    <property type="entry name" value="AAA"/>
    <property type="match status" value="2"/>
</dbReference>
<dbReference type="SUPFAM" id="SSF52540">
    <property type="entry name" value="P-loop containing nucleoside triphosphate hydrolases"/>
    <property type="match status" value="2"/>
</dbReference>
<evidence type="ECO:0000313" key="6">
    <source>
        <dbReference type="Proteomes" id="UP000250796"/>
    </source>
</evidence>
<dbReference type="PANTHER" id="PTHR42855:SF2">
    <property type="entry name" value="DRUG RESISTANCE ABC TRANSPORTER,ATP-BINDING PROTEIN"/>
    <property type="match status" value="1"/>
</dbReference>
<name>A0A7Z7LE46_9BACT</name>
<keyword evidence="3" id="KW-0175">Coiled coil</keyword>
<dbReference type="InterPro" id="IPR003593">
    <property type="entry name" value="AAA+_ATPase"/>
</dbReference>
<dbReference type="GO" id="GO:0016887">
    <property type="term" value="F:ATP hydrolysis activity"/>
    <property type="evidence" value="ECO:0007669"/>
    <property type="project" value="InterPro"/>
</dbReference>
<dbReference type="CDD" id="cd03221">
    <property type="entry name" value="ABCF_EF-3"/>
    <property type="match status" value="2"/>
</dbReference>
<dbReference type="GO" id="GO:0005524">
    <property type="term" value="F:ATP binding"/>
    <property type="evidence" value="ECO:0007669"/>
    <property type="project" value="UniProtKB-KW"/>
</dbReference>
<dbReference type="Gene3D" id="3.40.50.300">
    <property type="entry name" value="P-loop containing nucleotide triphosphate hydrolases"/>
    <property type="match status" value="2"/>
</dbReference>
<dbReference type="PANTHER" id="PTHR42855">
    <property type="entry name" value="ABC TRANSPORTER ATP-BINDING SUBUNIT"/>
    <property type="match status" value="1"/>
</dbReference>
<evidence type="ECO:0000313" key="5">
    <source>
        <dbReference type="EMBL" id="SSC11901.1"/>
    </source>
</evidence>
<dbReference type="NCBIfam" id="NF000355">
    <property type="entry name" value="ribo_prot_ABC_F"/>
    <property type="match status" value="1"/>
</dbReference>
<dbReference type="Pfam" id="PF12848">
    <property type="entry name" value="ABC_tran_Xtn"/>
    <property type="match status" value="1"/>
</dbReference>
<dbReference type="Proteomes" id="UP000250796">
    <property type="component" value="Chromosome MESINF"/>
</dbReference>
<organism evidence="5 6">
    <name type="scientific">Mesotoga infera</name>
    <dbReference type="NCBI Taxonomy" id="1236046"/>
    <lineage>
        <taxon>Bacteria</taxon>
        <taxon>Thermotogati</taxon>
        <taxon>Thermotogota</taxon>
        <taxon>Thermotogae</taxon>
        <taxon>Kosmotogales</taxon>
        <taxon>Kosmotogaceae</taxon>
        <taxon>Mesotoga</taxon>
    </lineage>
</organism>
<dbReference type="InterPro" id="IPR003439">
    <property type="entry name" value="ABC_transporter-like_ATP-bd"/>
</dbReference>
<keyword evidence="2" id="KW-0067">ATP-binding</keyword>
<dbReference type="EMBL" id="LS974202">
    <property type="protein sequence ID" value="SSC11901.1"/>
    <property type="molecule type" value="Genomic_DNA"/>
</dbReference>
<sequence length="608" mass="70537">MKGKKMLVSLSKVGHDYGQDFLFDDVSTSIDKKDKIILIGKNGCGKSTLMKIIAGELKPSEGEIFHSASVKIGYQIQNRIPDSDITLIDYYMSDKSLLLPDTQEYYSFERRVRSTLVGLEFSEEDWNRKLKTFSGGELTRISLGKLFLVDYDLLLLDEPTNHLDLESTEWLVGFLKSYQGALVVVTHDRYLIRKVGNRFWELNGGSMWDFPGDYDKYLFDREILMKSGTRARENLEKEIERLDAVAKRYRLWGQEKFIKQAINKEKQRDRLIEQLESLDLPDEEVRAPRFRLPQPDRTGYIVLKVEGLSFGFEGKELFRNAGLEVHRREKLGLLGPNGSGKTTLLKIITQDLEKTSGEVEWGHNVRWGYLSQLTEDLNLGNDVLTEIWQLMPGQPDYEVRKYIGRFGFPGEDVFKPISSLSGGEKTKLALAKLILSKPNVLVMDEPTNNLDIWSIESLEDVLREYEGCIILVSHDREFVQNICDHFVMIDRLKFKPVRSVQEYLNRNRTVRESNDNEASRLSFQEKRKLTNRRKSLSERYDLLHNEEEELSRKIEQAQLKMGLYVTNYEKLQEFQAIIESSEEKILALLEEKENLERELEELDNLLGD</sequence>
<dbReference type="InterPro" id="IPR032781">
    <property type="entry name" value="ABC_tran_Xtn"/>
</dbReference>
<feature type="coiled-coil region" evidence="3">
    <location>
        <begin position="526"/>
        <end position="608"/>
    </location>
</feature>
<dbReference type="PROSITE" id="PS00211">
    <property type="entry name" value="ABC_TRANSPORTER_1"/>
    <property type="match status" value="2"/>
</dbReference>
<keyword evidence="1" id="KW-0547">Nucleotide-binding</keyword>
<protein>
    <submittedName>
        <fullName evidence="5">ATPase component of ABC transporters with duplicated ATPase domain</fullName>
    </submittedName>
</protein>
<dbReference type="RefSeq" id="WP_231936808.1">
    <property type="nucleotide sequence ID" value="NZ_LS974202.1"/>
</dbReference>
<dbReference type="InterPro" id="IPR017871">
    <property type="entry name" value="ABC_transporter-like_CS"/>
</dbReference>
<dbReference type="KEGG" id="minf:MESINF_0452"/>
<proteinExistence type="predicted"/>
<keyword evidence="6" id="KW-1185">Reference proteome</keyword>
<gene>
    <name evidence="5" type="ORF">MESINF_0452</name>
</gene>
<feature type="domain" description="ABC transporter" evidence="4">
    <location>
        <begin position="303"/>
        <end position="516"/>
    </location>
</feature>
<evidence type="ECO:0000259" key="4">
    <source>
        <dbReference type="PROSITE" id="PS50893"/>
    </source>
</evidence>
<feature type="domain" description="ABC transporter" evidence="4">
    <location>
        <begin position="5"/>
        <end position="229"/>
    </location>
</feature>
<evidence type="ECO:0000256" key="1">
    <source>
        <dbReference type="ARBA" id="ARBA00022741"/>
    </source>
</evidence>
<evidence type="ECO:0000256" key="2">
    <source>
        <dbReference type="ARBA" id="ARBA00022840"/>
    </source>
</evidence>
<dbReference type="PROSITE" id="PS50893">
    <property type="entry name" value="ABC_TRANSPORTER_2"/>
    <property type="match status" value="2"/>
</dbReference>
<dbReference type="AlphaFoldDB" id="A0A7Z7LE46"/>
<reference evidence="5 6" key="1">
    <citation type="submission" date="2017-01" db="EMBL/GenBank/DDBJ databases">
        <authorList>
            <person name="Erauso G."/>
        </authorList>
    </citation>
    <scope>NUCLEOTIDE SEQUENCE [LARGE SCALE GENOMIC DNA]</scope>
    <source>
        <strain evidence="5">MESINF1</strain>
    </source>
</reference>
<dbReference type="Pfam" id="PF00005">
    <property type="entry name" value="ABC_tran"/>
    <property type="match status" value="2"/>
</dbReference>
<dbReference type="InterPro" id="IPR027417">
    <property type="entry name" value="P-loop_NTPase"/>
</dbReference>
<evidence type="ECO:0000256" key="3">
    <source>
        <dbReference type="SAM" id="Coils"/>
    </source>
</evidence>